<dbReference type="EMBL" id="JAPCHZ010000004">
    <property type="protein sequence ID" value="MCW4452354.1"/>
    <property type="molecule type" value="Genomic_DNA"/>
</dbReference>
<feature type="chain" id="PRO_5045446950" evidence="1">
    <location>
        <begin position="22"/>
        <end position="234"/>
    </location>
</feature>
<proteinExistence type="predicted"/>
<feature type="signal peptide" evidence="1">
    <location>
        <begin position="1"/>
        <end position="21"/>
    </location>
</feature>
<sequence length="234" mass="26009">MKLTLNLLLSIILLAAVSCRTDELPTPNLTEDPFFNLNVGNKWVYKTYRNPDFTNPQSSSTFTGRIDSVSIVGKENIQGFTMAKERTKTHFPNSNLNGNVSYRYLRVNTKGHLVSYPASGNIDISETGGHVLHPGMDINYIYNNPIFDLGPGSPIIGNVLYQLQNESNIIVEGTSYTVFPYKGVFTPISTTTGLLPKTQDISYKKGLGLVKEICHAVYGNDYLETRLVSSKIIY</sequence>
<protein>
    <submittedName>
        <fullName evidence="2">Uncharacterized protein</fullName>
    </submittedName>
</protein>
<accession>A0ABT3JNT0</accession>
<dbReference type="PROSITE" id="PS51257">
    <property type="entry name" value="PROKAR_LIPOPROTEIN"/>
    <property type="match status" value="1"/>
</dbReference>
<evidence type="ECO:0000313" key="3">
    <source>
        <dbReference type="Proteomes" id="UP001209107"/>
    </source>
</evidence>
<organism evidence="2 3">
    <name type="scientific">Kaistella yananensis</name>
    <dbReference type="NCBI Taxonomy" id="2989820"/>
    <lineage>
        <taxon>Bacteria</taxon>
        <taxon>Pseudomonadati</taxon>
        <taxon>Bacteroidota</taxon>
        <taxon>Flavobacteriia</taxon>
        <taxon>Flavobacteriales</taxon>
        <taxon>Weeksellaceae</taxon>
        <taxon>Chryseobacterium group</taxon>
        <taxon>Kaistella</taxon>
    </lineage>
</organism>
<dbReference type="RefSeq" id="WP_265144486.1">
    <property type="nucleotide sequence ID" value="NZ_JAPCHZ010000004.1"/>
</dbReference>
<gene>
    <name evidence="2" type="ORF">OK344_09040</name>
</gene>
<keyword evidence="1" id="KW-0732">Signal</keyword>
<evidence type="ECO:0000313" key="2">
    <source>
        <dbReference type="EMBL" id="MCW4452354.1"/>
    </source>
</evidence>
<dbReference type="Proteomes" id="UP001209107">
    <property type="component" value="Unassembled WGS sequence"/>
</dbReference>
<keyword evidence="3" id="KW-1185">Reference proteome</keyword>
<name>A0ABT3JNT0_9FLAO</name>
<reference evidence="2 3" key="1">
    <citation type="submission" date="2022-10" db="EMBL/GenBank/DDBJ databases">
        <title>Kaistella sp. BT-6-1-3.</title>
        <authorList>
            <person name="Ai J."/>
            <person name="Deng Z."/>
        </authorList>
    </citation>
    <scope>NUCLEOTIDE SEQUENCE [LARGE SCALE GENOMIC DNA]</scope>
    <source>
        <strain evidence="2 3">BT6-1-3</strain>
    </source>
</reference>
<evidence type="ECO:0000256" key="1">
    <source>
        <dbReference type="SAM" id="SignalP"/>
    </source>
</evidence>
<comment type="caution">
    <text evidence="2">The sequence shown here is derived from an EMBL/GenBank/DDBJ whole genome shotgun (WGS) entry which is preliminary data.</text>
</comment>